<dbReference type="InterPro" id="IPR007803">
    <property type="entry name" value="Asp/Arg/Pro-Hydrxlase"/>
</dbReference>
<reference evidence="4" key="1">
    <citation type="submission" date="2021-02" db="EMBL/GenBank/DDBJ databases">
        <authorList>
            <person name="Bekaert M."/>
        </authorList>
    </citation>
    <scope>NUCLEOTIDE SEQUENCE</scope>
    <source>
        <strain evidence="4">IoA-00</strain>
    </source>
</reference>
<feature type="domain" description="Aspartyl/asparaginy/proline hydroxylase" evidence="3">
    <location>
        <begin position="303"/>
        <end position="457"/>
    </location>
</feature>
<dbReference type="EC" id="1.14.11.16" evidence="4"/>
<protein>
    <submittedName>
        <fullName evidence="4">ASPH</fullName>
        <ecNumber evidence="4">1.14.11.16</ecNumber>
    </submittedName>
</protein>
<evidence type="ECO:0000256" key="1">
    <source>
        <dbReference type="ARBA" id="ARBA00007730"/>
    </source>
</evidence>
<dbReference type="SUPFAM" id="SSF51197">
    <property type="entry name" value="Clavaminate synthase-like"/>
    <property type="match status" value="1"/>
</dbReference>
<organism evidence="4 5">
    <name type="scientific">Lepeophtheirus salmonis</name>
    <name type="common">Salmon louse</name>
    <name type="synonym">Caligus salmonis</name>
    <dbReference type="NCBI Taxonomy" id="72036"/>
    <lineage>
        <taxon>Eukaryota</taxon>
        <taxon>Metazoa</taxon>
        <taxon>Ecdysozoa</taxon>
        <taxon>Arthropoda</taxon>
        <taxon>Crustacea</taxon>
        <taxon>Multicrustacea</taxon>
        <taxon>Hexanauplia</taxon>
        <taxon>Copepoda</taxon>
        <taxon>Siphonostomatoida</taxon>
        <taxon>Caligidae</taxon>
        <taxon>Lepeophtheirus</taxon>
    </lineage>
</organism>
<feature type="compositionally biased region" description="Basic and acidic residues" evidence="2">
    <location>
        <begin position="38"/>
        <end position="62"/>
    </location>
</feature>
<dbReference type="InterPro" id="IPR039038">
    <property type="entry name" value="ASPH"/>
</dbReference>
<comment type="similarity">
    <text evidence="1">Belongs to the aspartyl/asparaginyl beta-hydroxylase family.</text>
</comment>
<dbReference type="InterPro" id="IPR011990">
    <property type="entry name" value="TPR-like_helical_dom_sf"/>
</dbReference>
<accession>A0A7R8CR08</accession>
<dbReference type="SUPFAM" id="SSF48452">
    <property type="entry name" value="TPR-like"/>
    <property type="match status" value="1"/>
</dbReference>
<dbReference type="GO" id="GO:0005783">
    <property type="term" value="C:endoplasmic reticulum"/>
    <property type="evidence" value="ECO:0007669"/>
    <property type="project" value="TreeGrafter"/>
</dbReference>
<dbReference type="Pfam" id="PF05118">
    <property type="entry name" value="Asp_Arg_Hydrox"/>
    <property type="match status" value="1"/>
</dbReference>
<evidence type="ECO:0000256" key="2">
    <source>
        <dbReference type="SAM" id="MobiDB-lite"/>
    </source>
</evidence>
<sequence length="470" mass="53925">MEAKIKAEQETKLKAERVAQLKSEEESNSLKKNMRKQKVSEDPSEIRSKIQDKESPSQDDLELKRKLENERLMKENLGNEKNTNSSQVDKRLITNSEDALIMDLLDSADEILEYDPQSALKKFEEILTTSPRAFYGKAMALKKMAELQRSNPKLEMAIDTFQTLLAMGDLVPDALYRMAGEEVVRLLKFRGWNNKAIKTMKLLRIRFPADISFSKEIGVLHLIMGQNEDARIVFEDIRKKHPKDGFTLAHLGFVRKVLAKSDHDLEAAVSFLKRGIATRAEVNPVWTLSETKIKDDLEKIRVEWEKVRDEVLKVKNGSGFLQESENLLDSGSWQQFEIYKQGRKVKNNCLLTPFTCSLFEHFPPARTNTRGQIKFSIMSDNTHVHAHCGPTNTRLRIHLPLVVPSTADSSNLKLRVTDKYLTWKEGEFLIFDDSFDHEVWNNSGGERLVLIFDIWHPEITSEQAATLPPM</sequence>
<feature type="region of interest" description="Disordered" evidence="2">
    <location>
        <begin position="1"/>
        <end position="62"/>
    </location>
</feature>
<dbReference type="InterPro" id="IPR027443">
    <property type="entry name" value="IPNS-like_sf"/>
</dbReference>
<dbReference type="OrthoDB" id="438431at2759"/>
<dbReference type="AlphaFoldDB" id="A0A7R8CR08"/>
<dbReference type="Gene3D" id="2.60.120.330">
    <property type="entry name" value="B-lactam Antibiotic, Isopenicillin N Synthase, Chain"/>
    <property type="match status" value="1"/>
</dbReference>
<dbReference type="Gene3D" id="1.25.40.10">
    <property type="entry name" value="Tetratricopeptide repeat domain"/>
    <property type="match status" value="1"/>
</dbReference>
<dbReference type="EMBL" id="HG994582">
    <property type="protein sequence ID" value="CAF2900582.1"/>
    <property type="molecule type" value="Genomic_DNA"/>
</dbReference>
<evidence type="ECO:0000313" key="4">
    <source>
        <dbReference type="EMBL" id="CAF2900582.1"/>
    </source>
</evidence>
<name>A0A7R8CR08_LEPSM</name>
<evidence type="ECO:0000313" key="5">
    <source>
        <dbReference type="Proteomes" id="UP000675881"/>
    </source>
</evidence>
<evidence type="ECO:0000259" key="3">
    <source>
        <dbReference type="Pfam" id="PF05118"/>
    </source>
</evidence>
<keyword evidence="4" id="KW-0560">Oxidoreductase</keyword>
<gene>
    <name evidence="4" type="ORF">LSAA_7496</name>
</gene>
<feature type="compositionally biased region" description="Basic and acidic residues" evidence="2">
    <location>
        <begin position="1"/>
        <end position="29"/>
    </location>
</feature>
<dbReference type="PANTHER" id="PTHR12366:SF29">
    <property type="entry name" value="ASPARTYL BETA-HYDROXYLASE, ISOFORM L"/>
    <property type="match status" value="1"/>
</dbReference>
<proteinExistence type="inferred from homology"/>
<dbReference type="GO" id="GO:0062101">
    <property type="term" value="F:peptidyl-aspartic acid 3-dioxygenase activity"/>
    <property type="evidence" value="ECO:0007669"/>
    <property type="project" value="UniProtKB-EC"/>
</dbReference>
<keyword evidence="5" id="KW-1185">Reference proteome</keyword>
<dbReference type="PANTHER" id="PTHR12366">
    <property type="entry name" value="ASPARTYL/ASPARAGINYL BETA-HYDROXYLASE"/>
    <property type="match status" value="1"/>
</dbReference>
<dbReference type="Proteomes" id="UP000675881">
    <property type="component" value="Chromosome 3"/>
</dbReference>